<proteinExistence type="inferred from homology"/>
<evidence type="ECO:0000313" key="9">
    <source>
        <dbReference type="EMBL" id="MFD2597543.1"/>
    </source>
</evidence>
<feature type="chain" id="PRO_5045300907" description="Beta-lactamase" evidence="7">
    <location>
        <begin position="23"/>
        <end position="271"/>
    </location>
</feature>
<dbReference type="InterPro" id="IPR012338">
    <property type="entry name" value="Beta-lactam/transpept-like"/>
</dbReference>
<organism evidence="9 10">
    <name type="scientific">Sphingobacterium corticis</name>
    <dbReference type="NCBI Taxonomy" id="1812823"/>
    <lineage>
        <taxon>Bacteria</taxon>
        <taxon>Pseudomonadati</taxon>
        <taxon>Bacteroidota</taxon>
        <taxon>Sphingobacteriia</taxon>
        <taxon>Sphingobacteriales</taxon>
        <taxon>Sphingobacteriaceae</taxon>
        <taxon>Sphingobacterium</taxon>
    </lineage>
</organism>
<evidence type="ECO:0000256" key="7">
    <source>
        <dbReference type="SAM" id="SignalP"/>
    </source>
</evidence>
<comment type="catalytic activity">
    <reaction evidence="6">
        <text>a beta-lactam + H2O = a substituted beta-amino acid</text>
        <dbReference type="Rhea" id="RHEA:20401"/>
        <dbReference type="ChEBI" id="CHEBI:15377"/>
        <dbReference type="ChEBI" id="CHEBI:35627"/>
        <dbReference type="ChEBI" id="CHEBI:140347"/>
        <dbReference type="EC" id="3.5.2.6"/>
    </reaction>
</comment>
<protein>
    <recommendedName>
        <fullName evidence="2 6">Beta-lactamase</fullName>
        <ecNumber evidence="2 6">3.5.2.6</ecNumber>
    </recommendedName>
</protein>
<feature type="signal peptide" evidence="7">
    <location>
        <begin position="1"/>
        <end position="22"/>
    </location>
</feature>
<gene>
    <name evidence="9" type="ORF">ACFSQ3_01160</name>
</gene>
<name>A0ABW5NFU2_9SPHI</name>
<keyword evidence="3 7" id="KW-0732">Signal</keyword>
<evidence type="ECO:0000256" key="5">
    <source>
        <dbReference type="ARBA" id="ARBA00023251"/>
    </source>
</evidence>
<keyword evidence="5 6" id="KW-0046">Antibiotic resistance</keyword>
<evidence type="ECO:0000256" key="6">
    <source>
        <dbReference type="RuleBase" id="RU361140"/>
    </source>
</evidence>
<dbReference type="Pfam" id="PF00905">
    <property type="entry name" value="Transpeptidase"/>
    <property type="match status" value="1"/>
</dbReference>
<evidence type="ECO:0000256" key="2">
    <source>
        <dbReference type="ARBA" id="ARBA00012865"/>
    </source>
</evidence>
<dbReference type="RefSeq" id="WP_380866772.1">
    <property type="nucleotide sequence ID" value="NZ_JBHUMA010000004.1"/>
</dbReference>
<reference evidence="10" key="1">
    <citation type="journal article" date="2019" name="Int. J. Syst. Evol. Microbiol.">
        <title>The Global Catalogue of Microorganisms (GCM) 10K type strain sequencing project: providing services to taxonomists for standard genome sequencing and annotation.</title>
        <authorList>
            <consortium name="The Broad Institute Genomics Platform"/>
            <consortium name="The Broad Institute Genome Sequencing Center for Infectious Disease"/>
            <person name="Wu L."/>
            <person name="Ma J."/>
        </authorList>
    </citation>
    <scope>NUCLEOTIDE SEQUENCE [LARGE SCALE GENOMIC DNA]</scope>
    <source>
        <strain evidence="10">KCTC 42248</strain>
    </source>
</reference>
<accession>A0ABW5NFU2</accession>
<dbReference type="Proteomes" id="UP001597393">
    <property type="component" value="Unassembled WGS sequence"/>
</dbReference>
<evidence type="ECO:0000256" key="1">
    <source>
        <dbReference type="ARBA" id="ARBA00007898"/>
    </source>
</evidence>
<dbReference type="Gene3D" id="3.40.710.10">
    <property type="entry name" value="DD-peptidase/beta-lactamase superfamily"/>
    <property type="match status" value="1"/>
</dbReference>
<evidence type="ECO:0000256" key="3">
    <source>
        <dbReference type="ARBA" id="ARBA00022729"/>
    </source>
</evidence>
<dbReference type="InterPro" id="IPR001460">
    <property type="entry name" value="PCN-bd_Tpept"/>
</dbReference>
<sequence length="271" mass="31092">MRYINLLFCLVCNVFLFQSADAQTATSARYQQAFESILKQHQLAGSISILDAQKDSLYTNNVKALDQGHLPASTFKIPNSIIALETGVMKDENTILLWDGEPRSNINWEKDLTLQQAFRLSCVPCYQQIAKSVGVARMQEKLTTIGYPKININEDNLTKFWLVGEAKITPRQQIKFLREFFERKMSISDNTYQTMLRIMEIENTSTHTFSGKTGWSTDHGDNGWFVGYLMRGKDMYYFAINVEPKDPDALEQFLTDRERVAREALATMQLL</sequence>
<dbReference type="EMBL" id="JBHUMA010000004">
    <property type="protein sequence ID" value="MFD2597543.1"/>
    <property type="molecule type" value="Genomic_DNA"/>
</dbReference>
<dbReference type="EC" id="3.5.2.6" evidence="2 6"/>
<dbReference type="InterPro" id="IPR002137">
    <property type="entry name" value="Beta-lactam_class-D_AS"/>
</dbReference>
<feature type="domain" description="Penicillin-binding protein transpeptidase" evidence="8">
    <location>
        <begin position="60"/>
        <end position="252"/>
    </location>
</feature>
<evidence type="ECO:0000259" key="8">
    <source>
        <dbReference type="Pfam" id="PF00905"/>
    </source>
</evidence>
<comment type="similarity">
    <text evidence="1 6">Belongs to the class-D beta-lactamase family.</text>
</comment>
<comment type="caution">
    <text evidence="9">The sequence shown here is derived from an EMBL/GenBank/DDBJ whole genome shotgun (WGS) entry which is preliminary data.</text>
</comment>
<dbReference type="SUPFAM" id="SSF56601">
    <property type="entry name" value="beta-lactamase/transpeptidase-like"/>
    <property type="match status" value="1"/>
</dbReference>
<keyword evidence="10" id="KW-1185">Reference proteome</keyword>
<evidence type="ECO:0000256" key="4">
    <source>
        <dbReference type="ARBA" id="ARBA00022801"/>
    </source>
</evidence>
<evidence type="ECO:0000313" key="10">
    <source>
        <dbReference type="Proteomes" id="UP001597393"/>
    </source>
</evidence>
<keyword evidence="4 6" id="KW-0378">Hydrolase</keyword>
<dbReference type="PROSITE" id="PS00337">
    <property type="entry name" value="BETA_LACTAMASE_D"/>
    <property type="match status" value="1"/>
</dbReference>